<accession>A0ABU3LBK2</accession>
<dbReference type="Pfam" id="PF00512">
    <property type="entry name" value="HisKA"/>
    <property type="match status" value="1"/>
</dbReference>
<evidence type="ECO:0000256" key="4">
    <source>
        <dbReference type="ARBA" id="ARBA00022679"/>
    </source>
</evidence>
<keyword evidence="6" id="KW-0902">Two-component regulatory system</keyword>
<evidence type="ECO:0000256" key="6">
    <source>
        <dbReference type="ARBA" id="ARBA00023012"/>
    </source>
</evidence>
<dbReference type="Pfam" id="PF02518">
    <property type="entry name" value="HATPase_c"/>
    <property type="match status" value="1"/>
</dbReference>
<dbReference type="CDD" id="cd00075">
    <property type="entry name" value="HATPase"/>
    <property type="match status" value="1"/>
</dbReference>
<dbReference type="SUPFAM" id="SSF55874">
    <property type="entry name" value="ATPase domain of HSP90 chaperone/DNA topoisomerase II/histidine kinase"/>
    <property type="match status" value="1"/>
</dbReference>
<dbReference type="SMART" id="SM00387">
    <property type="entry name" value="HATPase_c"/>
    <property type="match status" value="1"/>
</dbReference>
<evidence type="ECO:0000313" key="9">
    <source>
        <dbReference type="EMBL" id="MDT7831109.1"/>
    </source>
</evidence>
<reference evidence="9 10" key="1">
    <citation type="submission" date="2023-09" db="EMBL/GenBank/DDBJ databases">
        <title>Novel taxa isolated from Blanes Bay.</title>
        <authorList>
            <person name="Rey-Velasco X."/>
            <person name="Lucena T."/>
        </authorList>
    </citation>
    <scope>NUCLEOTIDE SEQUENCE [LARGE SCALE GENOMIC DNA]</scope>
    <source>
        <strain evidence="9 10">S356</strain>
    </source>
</reference>
<dbReference type="EC" id="2.7.13.3" evidence="2"/>
<dbReference type="InterPro" id="IPR005467">
    <property type="entry name" value="His_kinase_dom"/>
</dbReference>
<keyword evidence="5" id="KW-0418">Kinase</keyword>
<feature type="transmembrane region" description="Helical" evidence="7">
    <location>
        <begin position="38"/>
        <end position="60"/>
    </location>
</feature>
<dbReference type="PROSITE" id="PS50109">
    <property type="entry name" value="HIS_KIN"/>
    <property type="match status" value="1"/>
</dbReference>
<dbReference type="Proteomes" id="UP001257277">
    <property type="component" value="Unassembled WGS sequence"/>
</dbReference>
<keyword evidence="3" id="KW-0597">Phosphoprotein</keyword>
<dbReference type="InterPro" id="IPR036890">
    <property type="entry name" value="HATPase_C_sf"/>
</dbReference>
<proteinExistence type="predicted"/>
<keyword evidence="7" id="KW-1133">Transmembrane helix</keyword>
<evidence type="ECO:0000256" key="7">
    <source>
        <dbReference type="SAM" id="Phobius"/>
    </source>
</evidence>
<dbReference type="RefSeq" id="WP_349240362.1">
    <property type="nucleotide sequence ID" value="NZ_JAVTTO010000001.1"/>
</dbReference>
<feature type="transmembrane region" description="Helical" evidence="7">
    <location>
        <begin position="9"/>
        <end position="32"/>
    </location>
</feature>
<evidence type="ECO:0000256" key="5">
    <source>
        <dbReference type="ARBA" id="ARBA00022777"/>
    </source>
</evidence>
<evidence type="ECO:0000256" key="1">
    <source>
        <dbReference type="ARBA" id="ARBA00000085"/>
    </source>
</evidence>
<keyword evidence="7" id="KW-0812">Transmembrane</keyword>
<dbReference type="SMART" id="SM00388">
    <property type="entry name" value="HisKA"/>
    <property type="match status" value="1"/>
</dbReference>
<protein>
    <recommendedName>
        <fullName evidence="2">histidine kinase</fullName>
        <ecNumber evidence="2">2.7.13.3</ecNumber>
    </recommendedName>
</protein>
<keyword evidence="4" id="KW-0808">Transferase</keyword>
<dbReference type="InterPro" id="IPR003594">
    <property type="entry name" value="HATPase_dom"/>
</dbReference>
<dbReference type="InterPro" id="IPR036097">
    <property type="entry name" value="HisK_dim/P_sf"/>
</dbReference>
<gene>
    <name evidence="9" type="ORF">RQM59_01890</name>
</gene>
<dbReference type="CDD" id="cd00082">
    <property type="entry name" value="HisKA"/>
    <property type="match status" value="1"/>
</dbReference>
<keyword evidence="9" id="KW-0547">Nucleotide-binding</keyword>
<evidence type="ECO:0000256" key="2">
    <source>
        <dbReference type="ARBA" id="ARBA00012438"/>
    </source>
</evidence>
<comment type="caution">
    <text evidence="9">The sequence shown here is derived from an EMBL/GenBank/DDBJ whole genome shotgun (WGS) entry which is preliminary data.</text>
</comment>
<evidence type="ECO:0000313" key="10">
    <source>
        <dbReference type="Proteomes" id="UP001257277"/>
    </source>
</evidence>
<dbReference type="InterPro" id="IPR050351">
    <property type="entry name" value="BphY/WalK/GraS-like"/>
</dbReference>
<dbReference type="InterPro" id="IPR003661">
    <property type="entry name" value="HisK_dim/P_dom"/>
</dbReference>
<organism evidence="9 10">
    <name type="scientific">Asprobacillus argus</name>
    <dbReference type="NCBI Taxonomy" id="3076534"/>
    <lineage>
        <taxon>Bacteria</taxon>
        <taxon>Pseudomonadati</taxon>
        <taxon>Bacteroidota</taxon>
        <taxon>Flavobacteriia</taxon>
        <taxon>Flavobacteriales</taxon>
        <taxon>Flavobacteriaceae</taxon>
        <taxon>Asprobacillus</taxon>
    </lineage>
</organism>
<dbReference type="Gene3D" id="1.10.287.130">
    <property type="match status" value="1"/>
</dbReference>
<keyword evidence="10" id="KW-1185">Reference proteome</keyword>
<evidence type="ECO:0000259" key="8">
    <source>
        <dbReference type="PROSITE" id="PS50109"/>
    </source>
</evidence>
<evidence type="ECO:0000256" key="3">
    <source>
        <dbReference type="ARBA" id="ARBA00022553"/>
    </source>
</evidence>
<name>A0ABU3LBK2_9FLAO</name>
<dbReference type="PANTHER" id="PTHR45453">
    <property type="entry name" value="PHOSPHATE REGULON SENSOR PROTEIN PHOR"/>
    <property type="match status" value="1"/>
</dbReference>
<keyword evidence="9" id="KW-0067">ATP-binding</keyword>
<sequence length="346" mass="40409">MRFKKTYSFALWSSVYLTLISIVFALFSYFFFSKEIDLLSIFIFEVIVFVLSFFIIQYRAERFIYKRIKKIYDEISILDVDDLKKKSITTDIETLSKTVQEFVEGKRIEIQNLTERDSFRRDFLGNVAHELKTPLFTVQGYILTLLEGAAEDEMIRTKYLDRTSKGVERLVSIVKDLDMIAKLETEGMKMNFEVFNILELVQNVFDLFEMRAKKKNITLQFDRIYEFPVFVTGDIERIEQVLINLVVNSIKYGKPNGVTTIGIESYNEQKYIIKVMDNGEGIKQEHLSRLFERFYRVDQSRSRDQGGSGLGLSIVKHIIEAHNETILLKSIYGEGSEFSFTLEKAK</sequence>
<dbReference type="EMBL" id="JAVTTO010000001">
    <property type="protein sequence ID" value="MDT7831109.1"/>
    <property type="molecule type" value="Genomic_DNA"/>
</dbReference>
<comment type="catalytic activity">
    <reaction evidence="1">
        <text>ATP + protein L-histidine = ADP + protein N-phospho-L-histidine.</text>
        <dbReference type="EC" id="2.7.13.3"/>
    </reaction>
</comment>
<dbReference type="InterPro" id="IPR004358">
    <property type="entry name" value="Sig_transdc_His_kin-like_C"/>
</dbReference>
<dbReference type="Gene3D" id="3.30.565.10">
    <property type="entry name" value="Histidine kinase-like ATPase, C-terminal domain"/>
    <property type="match status" value="1"/>
</dbReference>
<keyword evidence="7" id="KW-0472">Membrane</keyword>
<dbReference type="GO" id="GO:0005524">
    <property type="term" value="F:ATP binding"/>
    <property type="evidence" value="ECO:0007669"/>
    <property type="project" value="UniProtKB-KW"/>
</dbReference>
<dbReference type="PANTHER" id="PTHR45453:SF1">
    <property type="entry name" value="PHOSPHATE REGULON SENSOR PROTEIN PHOR"/>
    <property type="match status" value="1"/>
</dbReference>
<feature type="domain" description="Histidine kinase" evidence="8">
    <location>
        <begin position="126"/>
        <end position="346"/>
    </location>
</feature>
<dbReference type="SUPFAM" id="SSF47384">
    <property type="entry name" value="Homodimeric domain of signal transducing histidine kinase"/>
    <property type="match status" value="1"/>
</dbReference>
<dbReference type="PRINTS" id="PR00344">
    <property type="entry name" value="BCTRLSENSOR"/>
</dbReference>